<dbReference type="PANTHER" id="PTHR35807">
    <property type="entry name" value="TRANSCRIPTIONAL REGULATOR REDD-RELATED"/>
    <property type="match status" value="1"/>
</dbReference>
<dbReference type="RefSeq" id="WP_219872197.1">
    <property type="nucleotide sequence ID" value="NZ_JAHZIJ010000005.1"/>
</dbReference>
<accession>A0ABS7D513</accession>
<feature type="region of interest" description="Disordered" evidence="5">
    <location>
        <begin position="311"/>
        <end position="337"/>
    </location>
</feature>
<keyword evidence="3" id="KW-0238">DNA-binding</keyword>
<protein>
    <submittedName>
        <fullName evidence="7">Winged helix-turn-helix domain-containing protein</fullName>
    </submittedName>
</protein>
<keyword evidence="8" id="KW-1185">Reference proteome</keyword>
<keyword evidence="2" id="KW-0805">Transcription regulation</keyword>
<evidence type="ECO:0000256" key="1">
    <source>
        <dbReference type="ARBA" id="ARBA00005820"/>
    </source>
</evidence>
<dbReference type="Gene3D" id="1.10.10.10">
    <property type="entry name" value="Winged helix-like DNA-binding domain superfamily/Winged helix DNA-binding domain"/>
    <property type="match status" value="1"/>
</dbReference>
<dbReference type="EMBL" id="JAHZIJ010000005">
    <property type="protein sequence ID" value="MBW7474946.1"/>
    <property type="molecule type" value="Genomic_DNA"/>
</dbReference>
<dbReference type="InterPro" id="IPR001867">
    <property type="entry name" value="OmpR/PhoB-type_DNA-bd"/>
</dbReference>
<feature type="domain" description="Bacterial transcriptional activator" evidence="6">
    <location>
        <begin position="446"/>
        <end position="584"/>
    </location>
</feature>
<organism evidence="7 8">
    <name type="scientific">Paenibacillus oenotherae</name>
    <dbReference type="NCBI Taxonomy" id="1435645"/>
    <lineage>
        <taxon>Bacteria</taxon>
        <taxon>Bacillati</taxon>
        <taxon>Bacillota</taxon>
        <taxon>Bacilli</taxon>
        <taxon>Bacillales</taxon>
        <taxon>Paenibacillaceae</taxon>
        <taxon>Paenibacillus</taxon>
    </lineage>
</organism>
<comment type="similarity">
    <text evidence="1">Belongs to the AfsR/DnrI/RedD regulatory family.</text>
</comment>
<sequence length="586" mass="66995">MMEQQNENRNWLNEVLNIEQAILDGRMPEISELKAIPEEIRGKSPLLLRAECEDGLLNGRIVETKQRLESALKGFAAQADESAMLSMMGMLALLYGQVGDRQEAQPILSLLRQEWDRTPDHCNGFVPWALARNAVNGSPETAADANNELDGLYYAAAESFRRESKPLWSAFVLLDRLLYDPLTVGDSDWRLWLLYLERHLTGEAYCEPLYEILAHQRPSPEQCDKLPARYAYLCRAVLLHAPDEKPVSALAGDIEIQIYVAAAKVKHLLATGNRVRASIELQTMERLQQLVSTPASLRMFQTLSSSIRHESDNVEQKWQAAEPAAIESNSDAADREPHPASVRWRIKLIDGILFSTQQGAAAEPVWKRRKAGELLVYLLLQPGYKANREQLIERVFGEGEPAKRANQLYVTLHDLRQTLKDVGLPQDPVYAKRGVIGIDDVIVDAVDAETYITLSRVGDQLWLDDREAACRLYDEALPLFGQLAPELPVSEWLERIREQLVERQTVMLKRLAIYYSELHDEVRVEQRLADWIALRPEQEEAYEFMIRHCLLRGRRAEAIGWYRRLERTCREQGTEPLAETKRLLWE</sequence>
<gene>
    <name evidence="7" type="ORF">K0T92_09335</name>
</gene>
<keyword evidence="4" id="KW-0804">Transcription</keyword>
<name>A0ABS7D513_9BACL</name>
<dbReference type="InterPro" id="IPR011990">
    <property type="entry name" value="TPR-like_helical_dom_sf"/>
</dbReference>
<dbReference type="Pfam" id="PF03704">
    <property type="entry name" value="BTAD"/>
    <property type="match status" value="1"/>
</dbReference>
<dbReference type="SMART" id="SM01043">
    <property type="entry name" value="BTAD"/>
    <property type="match status" value="1"/>
</dbReference>
<evidence type="ECO:0000256" key="2">
    <source>
        <dbReference type="ARBA" id="ARBA00023015"/>
    </source>
</evidence>
<evidence type="ECO:0000256" key="3">
    <source>
        <dbReference type="ARBA" id="ARBA00023125"/>
    </source>
</evidence>
<proteinExistence type="inferred from homology"/>
<dbReference type="Proteomes" id="UP000812277">
    <property type="component" value="Unassembled WGS sequence"/>
</dbReference>
<dbReference type="InterPro" id="IPR036388">
    <property type="entry name" value="WH-like_DNA-bd_sf"/>
</dbReference>
<dbReference type="InterPro" id="IPR005158">
    <property type="entry name" value="BTAD"/>
</dbReference>
<dbReference type="Gene3D" id="1.25.40.10">
    <property type="entry name" value="Tetratricopeptide repeat domain"/>
    <property type="match status" value="1"/>
</dbReference>
<comment type="caution">
    <text evidence="7">The sequence shown here is derived from an EMBL/GenBank/DDBJ whole genome shotgun (WGS) entry which is preliminary data.</text>
</comment>
<dbReference type="SUPFAM" id="SSF48452">
    <property type="entry name" value="TPR-like"/>
    <property type="match status" value="1"/>
</dbReference>
<evidence type="ECO:0000259" key="6">
    <source>
        <dbReference type="SMART" id="SM01043"/>
    </source>
</evidence>
<evidence type="ECO:0000313" key="8">
    <source>
        <dbReference type="Proteomes" id="UP000812277"/>
    </source>
</evidence>
<evidence type="ECO:0000256" key="4">
    <source>
        <dbReference type="ARBA" id="ARBA00023163"/>
    </source>
</evidence>
<dbReference type="InterPro" id="IPR016032">
    <property type="entry name" value="Sig_transdc_resp-reg_C-effctor"/>
</dbReference>
<evidence type="ECO:0000256" key="5">
    <source>
        <dbReference type="SAM" id="MobiDB-lite"/>
    </source>
</evidence>
<evidence type="ECO:0000313" key="7">
    <source>
        <dbReference type="EMBL" id="MBW7474946.1"/>
    </source>
</evidence>
<dbReference type="InterPro" id="IPR051677">
    <property type="entry name" value="AfsR-DnrI-RedD_regulator"/>
</dbReference>
<dbReference type="Pfam" id="PF00486">
    <property type="entry name" value="Trans_reg_C"/>
    <property type="match status" value="1"/>
</dbReference>
<reference evidence="7 8" key="1">
    <citation type="submission" date="2021-07" db="EMBL/GenBank/DDBJ databases">
        <title>Paenibacillus radiodurans sp. nov., isolated from the southeastern edge of Tengger Desert.</title>
        <authorList>
            <person name="Zhang G."/>
        </authorList>
    </citation>
    <scope>NUCLEOTIDE SEQUENCE [LARGE SCALE GENOMIC DNA]</scope>
    <source>
        <strain evidence="7 8">DT7-4</strain>
    </source>
</reference>
<dbReference type="SUPFAM" id="SSF46894">
    <property type="entry name" value="C-terminal effector domain of the bipartite response regulators"/>
    <property type="match status" value="1"/>
</dbReference>